<reference evidence="1" key="1">
    <citation type="journal article" date="2018" name="Front. Microbiol.">
        <title>Beyond the Limits: tRNA Array Units in Mycobacterium Genomes.</title>
        <authorList>
            <person name="Morgado S.M."/>
            <person name="Vicente A.C."/>
        </authorList>
    </citation>
    <scope>NUCLEOTIDE SEQUENCE</scope>
    <source>
        <strain evidence="1">CBMA 213</strain>
        <plasmid evidence="1">pCBMA213_1</plasmid>
    </source>
</reference>
<dbReference type="EMBL" id="MF600313">
    <property type="protein sequence ID" value="AVN58302.1"/>
    <property type="molecule type" value="Genomic_DNA"/>
</dbReference>
<keyword evidence="1" id="KW-0614">Plasmid</keyword>
<gene>
    <name evidence="1" type="ORF">B5P44_p00007</name>
</gene>
<name>A0A343VQX8_9MYCO</name>
<sequence>MGQLGGWYVASCALRRRAEDMPVKTVVRQANQLAAGDVIIAPDQSRHVVTDITVHGLAGAWLTITTDTGLRIDKSQDGAKLDTYTVLAD</sequence>
<accession>A0A343VQX8</accession>
<organism evidence="1">
    <name type="scientific">Mycolicibacterium sp. CBMA 213</name>
    <dbReference type="NCBI Taxonomy" id="1968788"/>
    <lineage>
        <taxon>Bacteria</taxon>
        <taxon>Bacillati</taxon>
        <taxon>Actinomycetota</taxon>
        <taxon>Actinomycetes</taxon>
        <taxon>Mycobacteriales</taxon>
        <taxon>Mycobacteriaceae</taxon>
        <taxon>Mycolicibacterium</taxon>
    </lineage>
</organism>
<evidence type="ECO:0000313" key="1">
    <source>
        <dbReference type="EMBL" id="AVN58302.1"/>
    </source>
</evidence>
<geneLocation type="plasmid" evidence="1">
    <name>pCBMA213_1</name>
</geneLocation>
<proteinExistence type="predicted"/>
<protein>
    <submittedName>
        <fullName evidence="1">Uncharacterized protein</fullName>
    </submittedName>
</protein>
<dbReference type="AlphaFoldDB" id="A0A343VQX8"/>